<gene>
    <name evidence="1" type="ORF">S01H4_14184</name>
</gene>
<proteinExistence type="predicted"/>
<sequence>IDQPIQSGVPIVLEGRNITGDTPVGVSVHLYGLIEG</sequence>
<organism evidence="1">
    <name type="scientific">marine sediment metagenome</name>
    <dbReference type="NCBI Taxonomy" id="412755"/>
    <lineage>
        <taxon>unclassified sequences</taxon>
        <taxon>metagenomes</taxon>
        <taxon>ecological metagenomes</taxon>
    </lineage>
</organism>
<dbReference type="EMBL" id="BART01006224">
    <property type="protein sequence ID" value="GAG59741.1"/>
    <property type="molecule type" value="Genomic_DNA"/>
</dbReference>
<dbReference type="AlphaFoldDB" id="X1AIB2"/>
<evidence type="ECO:0000313" key="1">
    <source>
        <dbReference type="EMBL" id="GAG59741.1"/>
    </source>
</evidence>
<name>X1AIB2_9ZZZZ</name>
<reference evidence="1" key="1">
    <citation type="journal article" date="2014" name="Front. Microbiol.">
        <title>High frequency of phylogenetically diverse reductive dehalogenase-homologous genes in deep subseafloor sedimentary metagenomes.</title>
        <authorList>
            <person name="Kawai M."/>
            <person name="Futagami T."/>
            <person name="Toyoda A."/>
            <person name="Takaki Y."/>
            <person name="Nishi S."/>
            <person name="Hori S."/>
            <person name="Arai W."/>
            <person name="Tsubouchi T."/>
            <person name="Morono Y."/>
            <person name="Uchiyama I."/>
            <person name="Ito T."/>
            <person name="Fujiyama A."/>
            <person name="Inagaki F."/>
            <person name="Takami H."/>
        </authorList>
    </citation>
    <scope>NUCLEOTIDE SEQUENCE</scope>
    <source>
        <strain evidence="1">Expedition CK06-06</strain>
    </source>
</reference>
<protein>
    <submittedName>
        <fullName evidence="1">Uncharacterized protein</fullName>
    </submittedName>
</protein>
<accession>X1AIB2</accession>
<feature type="non-terminal residue" evidence="1">
    <location>
        <position position="1"/>
    </location>
</feature>
<comment type="caution">
    <text evidence="1">The sequence shown here is derived from an EMBL/GenBank/DDBJ whole genome shotgun (WGS) entry which is preliminary data.</text>
</comment>